<keyword evidence="2" id="KW-1185">Reference proteome</keyword>
<sequence length="105" mass="12182">MTWRGQSRAIHLERSSCANCYRYTAACVVVIKGPSIQCFNMAHAKVRSRLGRPRCRQLASHPIFEFYPVWKLFLIVRVEYHIQVPISLPPVFLRPNGNNRNKSKV</sequence>
<dbReference type="InParanoid" id="A0A0C3GMH2"/>
<dbReference type="HOGENOM" id="CLU_2237591_0_0_1"/>
<accession>A0A0C3GMH2</accession>
<name>A0A0C3GMH2_PILCF</name>
<reference evidence="2" key="2">
    <citation type="submission" date="2015-01" db="EMBL/GenBank/DDBJ databases">
        <title>Evolutionary Origins and Diversification of the Mycorrhizal Mutualists.</title>
        <authorList>
            <consortium name="DOE Joint Genome Institute"/>
            <consortium name="Mycorrhizal Genomics Consortium"/>
            <person name="Kohler A."/>
            <person name="Kuo A."/>
            <person name="Nagy L.G."/>
            <person name="Floudas D."/>
            <person name="Copeland A."/>
            <person name="Barry K.W."/>
            <person name="Cichocki N."/>
            <person name="Veneault-Fourrey C."/>
            <person name="LaButti K."/>
            <person name="Lindquist E.A."/>
            <person name="Lipzen A."/>
            <person name="Lundell T."/>
            <person name="Morin E."/>
            <person name="Murat C."/>
            <person name="Riley R."/>
            <person name="Ohm R."/>
            <person name="Sun H."/>
            <person name="Tunlid A."/>
            <person name="Henrissat B."/>
            <person name="Grigoriev I.V."/>
            <person name="Hibbett D.S."/>
            <person name="Martin F."/>
        </authorList>
    </citation>
    <scope>NUCLEOTIDE SEQUENCE [LARGE SCALE GENOMIC DNA]</scope>
    <source>
        <strain evidence="2">F 1598</strain>
    </source>
</reference>
<gene>
    <name evidence="1" type="ORF">PILCRDRAFT_810990</name>
</gene>
<dbReference type="EMBL" id="KN832971">
    <property type="protein sequence ID" value="KIM91706.1"/>
    <property type="molecule type" value="Genomic_DNA"/>
</dbReference>
<protein>
    <submittedName>
        <fullName evidence="1">Uncharacterized protein</fullName>
    </submittedName>
</protein>
<dbReference type="Proteomes" id="UP000054166">
    <property type="component" value="Unassembled WGS sequence"/>
</dbReference>
<dbReference type="AlphaFoldDB" id="A0A0C3GMH2"/>
<organism evidence="1 2">
    <name type="scientific">Piloderma croceum (strain F 1598)</name>
    <dbReference type="NCBI Taxonomy" id="765440"/>
    <lineage>
        <taxon>Eukaryota</taxon>
        <taxon>Fungi</taxon>
        <taxon>Dikarya</taxon>
        <taxon>Basidiomycota</taxon>
        <taxon>Agaricomycotina</taxon>
        <taxon>Agaricomycetes</taxon>
        <taxon>Agaricomycetidae</taxon>
        <taxon>Atheliales</taxon>
        <taxon>Atheliaceae</taxon>
        <taxon>Piloderma</taxon>
    </lineage>
</organism>
<reference evidence="1 2" key="1">
    <citation type="submission" date="2014-04" db="EMBL/GenBank/DDBJ databases">
        <authorList>
            <consortium name="DOE Joint Genome Institute"/>
            <person name="Kuo A."/>
            <person name="Tarkka M."/>
            <person name="Buscot F."/>
            <person name="Kohler A."/>
            <person name="Nagy L.G."/>
            <person name="Floudas D."/>
            <person name="Copeland A."/>
            <person name="Barry K.W."/>
            <person name="Cichocki N."/>
            <person name="Veneault-Fourrey C."/>
            <person name="LaButti K."/>
            <person name="Lindquist E.A."/>
            <person name="Lipzen A."/>
            <person name="Lundell T."/>
            <person name="Morin E."/>
            <person name="Murat C."/>
            <person name="Sun H."/>
            <person name="Tunlid A."/>
            <person name="Henrissat B."/>
            <person name="Grigoriev I.V."/>
            <person name="Hibbett D.S."/>
            <person name="Martin F."/>
            <person name="Nordberg H.P."/>
            <person name="Cantor M.N."/>
            <person name="Hua S.X."/>
        </authorList>
    </citation>
    <scope>NUCLEOTIDE SEQUENCE [LARGE SCALE GENOMIC DNA]</scope>
    <source>
        <strain evidence="1 2">F 1598</strain>
    </source>
</reference>
<evidence type="ECO:0000313" key="1">
    <source>
        <dbReference type="EMBL" id="KIM91706.1"/>
    </source>
</evidence>
<proteinExistence type="predicted"/>
<evidence type="ECO:0000313" key="2">
    <source>
        <dbReference type="Proteomes" id="UP000054166"/>
    </source>
</evidence>